<dbReference type="Proteomes" id="UP000676336">
    <property type="component" value="Unassembled WGS sequence"/>
</dbReference>
<dbReference type="AlphaFoldDB" id="A0A8S3HAJ0"/>
<dbReference type="GO" id="GO:0003824">
    <property type="term" value="F:catalytic activity"/>
    <property type="evidence" value="ECO:0007669"/>
    <property type="project" value="InterPro"/>
</dbReference>
<organism evidence="2 4">
    <name type="scientific">Rotaria magnacalcarata</name>
    <dbReference type="NCBI Taxonomy" id="392030"/>
    <lineage>
        <taxon>Eukaryota</taxon>
        <taxon>Metazoa</taxon>
        <taxon>Spiralia</taxon>
        <taxon>Gnathifera</taxon>
        <taxon>Rotifera</taxon>
        <taxon>Eurotatoria</taxon>
        <taxon>Bdelloidea</taxon>
        <taxon>Philodinida</taxon>
        <taxon>Philodinidae</taxon>
        <taxon>Rotaria</taxon>
    </lineage>
</organism>
<dbReference type="Gene3D" id="1.10.1200.10">
    <property type="entry name" value="ACP-like"/>
    <property type="match status" value="1"/>
</dbReference>
<dbReference type="Gene3D" id="3.30.559.10">
    <property type="entry name" value="Chloramphenicol acetyltransferase-like domain"/>
    <property type="match status" value="1"/>
</dbReference>
<dbReference type="SUPFAM" id="SSF52777">
    <property type="entry name" value="CoA-dependent acyltransferases"/>
    <property type="match status" value="1"/>
</dbReference>
<protein>
    <recommendedName>
        <fullName evidence="1">Carrier domain-containing protein</fullName>
    </recommendedName>
</protein>
<dbReference type="InterPro" id="IPR001242">
    <property type="entry name" value="Condensation_dom"/>
</dbReference>
<sequence>MVPSMFVMLEQLPLNANGKLDRKRLPTPNFPALFLSSSSTTNQNQYTEPSNELETSIHSIWCDIFQCNRISTTDSIFTIGGHSLILIQLYHRYKSMFEFHAHTFGIAQMFQHPTIVAHARFIGQSLHTEQCHEKPWLPLKITEGQVSFAQERIFLDEQIRFATNGNKMYNIPLAYRISSDSKPVSILRLHRALQSIVLKHTILRTALLLDKNGTVIQSVTEISSSDANHQQSFGFTVITTDDTESKIYEITRRSDLFDLTRGGVFNCYIIRRCHSSFENEDLLMYDDIILFNIHHSVFDGTSTSIFLRDLSLAYNLDAPLPIDSNMLQYIDYATHERELDMTVSRDFWRAQLNGYDL</sequence>
<dbReference type="Pfam" id="PF00550">
    <property type="entry name" value="PP-binding"/>
    <property type="match status" value="1"/>
</dbReference>
<dbReference type="PANTHER" id="PTHR45527:SF1">
    <property type="entry name" value="FATTY ACID SYNTHASE"/>
    <property type="match status" value="1"/>
</dbReference>
<dbReference type="PROSITE" id="PS50075">
    <property type="entry name" value="CARRIER"/>
    <property type="match status" value="1"/>
</dbReference>
<accession>A0A8S3HAJ0</accession>
<gene>
    <name evidence="3" type="ORF">GIL414_LOCUS69701</name>
    <name evidence="2" type="ORF">SMN809_LOCUS68343</name>
</gene>
<dbReference type="GO" id="GO:0005737">
    <property type="term" value="C:cytoplasm"/>
    <property type="evidence" value="ECO:0007669"/>
    <property type="project" value="TreeGrafter"/>
</dbReference>
<dbReference type="GO" id="GO:0044550">
    <property type="term" value="P:secondary metabolite biosynthetic process"/>
    <property type="evidence" value="ECO:0007669"/>
    <property type="project" value="TreeGrafter"/>
</dbReference>
<dbReference type="SUPFAM" id="SSF47336">
    <property type="entry name" value="ACP-like"/>
    <property type="match status" value="1"/>
</dbReference>
<feature type="non-terminal residue" evidence="2">
    <location>
        <position position="357"/>
    </location>
</feature>
<dbReference type="SUPFAM" id="SSF56801">
    <property type="entry name" value="Acetyl-CoA synthetase-like"/>
    <property type="match status" value="1"/>
</dbReference>
<dbReference type="InterPro" id="IPR036736">
    <property type="entry name" value="ACP-like_sf"/>
</dbReference>
<evidence type="ECO:0000313" key="2">
    <source>
        <dbReference type="EMBL" id="CAF5178972.1"/>
    </source>
</evidence>
<dbReference type="Proteomes" id="UP000681720">
    <property type="component" value="Unassembled WGS sequence"/>
</dbReference>
<dbReference type="GO" id="GO:0043041">
    <property type="term" value="P:amino acid activation for nonribosomal peptide biosynthetic process"/>
    <property type="evidence" value="ECO:0007669"/>
    <property type="project" value="TreeGrafter"/>
</dbReference>
<dbReference type="Pfam" id="PF00668">
    <property type="entry name" value="Condensation"/>
    <property type="match status" value="1"/>
</dbReference>
<dbReference type="GO" id="GO:0031177">
    <property type="term" value="F:phosphopantetheine binding"/>
    <property type="evidence" value="ECO:0007669"/>
    <property type="project" value="TreeGrafter"/>
</dbReference>
<comment type="caution">
    <text evidence="2">The sequence shown here is derived from an EMBL/GenBank/DDBJ whole genome shotgun (WGS) entry which is preliminary data.</text>
</comment>
<dbReference type="InterPro" id="IPR009081">
    <property type="entry name" value="PP-bd_ACP"/>
</dbReference>
<reference evidence="2" key="1">
    <citation type="submission" date="2021-02" db="EMBL/GenBank/DDBJ databases">
        <authorList>
            <person name="Nowell W R."/>
        </authorList>
    </citation>
    <scope>NUCLEOTIDE SEQUENCE</scope>
</reference>
<dbReference type="Gene3D" id="3.30.559.30">
    <property type="entry name" value="Nonribosomal peptide synthetase, condensation domain"/>
    <property type="match status" value="1"/>
</dbReference>
<dbReference type="InterPro" id="IPR023213">
    <property type="entry name" value="CAT-like_dom_sf"/>
</dbReference>
<dbReference type="InterPro" id="IPR045851">
    <property type="entry name" value="AMP-bd_C_sf"/>
</dbReference>
<dbReference type="Gene3D" id="3.30.300.30">
    <property type="match status" value="1"/>
</dbReference>
<evidence type="ECO:0000313" key="3">
    <source>
        <dbReference type="EMBL" id="CAF5182190.1"/>
    </source>
</evidence>
<proteinExistence type="predicted"/>
<dbReference type="EMBL" id="CAJOBJ010330692">
    <property type="protein sequence ID" value="CAF5182190.1"/>
    <property type="molecule type" value="Genomic_DNA"/>
</dbReference>
<dbReference type="EMBL" id="CAJOBI010317204">
    <property type="protein sequence ID" value="CAF5178972.1"/>
    <property type="molecule type" value="Genomic_DNA"/>
</dbReference>
<evidence type="ECO:0000259" key="1">
    <source>
        <dbReference type="PROSITE" id="PS50075"/>
    </source>
</evidence>
<feature type="domain" description="Carrier" evidence="1">
    <location>
        <begin position="48"/>
        <end position="126"/>
    </location>
</feature>
<dbReference type="PANTHER" id="PTHR45527">
    <property type="entry name" value="NONRIBOSOMAL PEPTIDE SYNTHETASE"/>
    <property type="match status" value="1"/>
</dbReference>
<evidence type="ECO:0000313" key="4">
    <source>
        <dbReference type="Proteomes" id="UP000676336"/>
    </source>
</evidence>
<name>A0A8S3HAJ0_9BILA</name>